<evidence type="ECO:0000256" key="11">
    <source>
        <dbReference type="SAM" id="MobiDB-lite"/>
    </source>
</evidence>
<evidence type="ECO:0000256" key="6">
    <source>
        <dbReference type="ARBA" id="ARBA00023139"/>
    </source>
</evidence>
<reference evidence="14" key="3">
    <citation type="journal article" date="2010" name="Genome Res.">
        <title>Population genomic sequencing of Coccidioides fungi reveals recent hybridization and transposon control.</title>
        <authorList>
            <person name="Neafsey D.E."/>
            <person name="Barker B.M."/>
            <person name="Sharpton T.J."/>
            <person name="Stajich J.E."/>
            <person name="Park D.J."/>
            <person name="Whiston E."/>
            <person name="Hung C.-Y."/>
            <person name="McMahan C."/>
            <person name="White J."/>
            <person name="Sykes S."/>
            <person name="Heiman D."/>
            <person name="Young S."/>
            <person name="Zeng Q."/>
            <person name="Abouelleil A."/>
            <person name="Aftuck L."/>
            <person name="Bessette D."/>
            <person name="Brown A."/>
            <person name="FitzGerald M."/>
            <person name="Lui A."/>
            <person name="Macdonald J.P."/>
            <person name="Priest M."/>
            <person name="Orbach M.J."/>
            <person name="Galgiani J.N."/>
            <person name="Kirkland T.N."/>
            <person name="Cole G.T."/>
            <person name="Birren B.W."/>
            <person name="Henn M.R."/>
            <person name="Taylor J.W."/>
            <person name="Rounsley S.D."/>
        </authorList>
    </citation>
    <scope>NUCLEOTIDE SEQUENCE [LARGE SCALE GENOMIC DNA]</scope>
    <source>
        <strain evidence="14">RMSCC 3488</strain>
    </source>
</reference>
<keyword evidence="6" id="KW-0564">Palmitate</keyword>
<feature type="region of interest" description="Disordered" evidence="11">
    <location>
        <begin position="309"/>
        <end position="350"/>
    </location>
</feature>
<dbReference type="OrthoDB" id="302728at2759"/>
<dbReference type="InterPro" id="IPR039859">
    <property type="entry name" value="PFA4/ZDH16/20/ERF2-like"/>
</dbReference>
<feature type="transmembrane region" description="Helical" evidence="10">
    <location>
        <begin position="214"/>
        <end position="237"/>
    </location>
</feature>
<evidence type="ECO:0000313" key="13">
    <source>
        <dbReference type="EMBL" id="KMM72122.1"/>
    </source>
</evidence>
<evidence type="ECO:0000256" key="5">
    <source>
        <dbReference type="ARBA" id="ARBA00023136"/>
    </source>
</evidence>
<feature type="domain" description="Palmitoyltransferase DHHC" evidence="12">
    <location>
        <begin position="131"/>
        <end position="256"/>
    </location>
</feature>
<keyword evidence="8 10" id="KW-0012">Acyltransferase</keyword>
<sequence length="555" mass="63044">MDAFASASPEPPSPPNKRRSGRLFRKCERFICGAAKYFPLAFVCGLSTWAVWIQATVGFGYSKNSWIGSTSAIIGIFFYICLGTSYTIAVFTDPGSPVNARSSNRLGRHEYSHLPTTETPAYSALTVSSSGGKRYCKKCQCPKPDRAHHCSTCKRCVLKMDHHCPWLSTCVGFYNYKAFLLFLIYTCVFCYVCLAVSATWVWKEMLAETRYVEHALPINVILLAIISGVVGLVLTGFTAWHISLAMRGLTTIECLEKTRYLSPLRKTLDNQRRQLASHDRSRDAGIGNTLHNYGQQLLDMHANAIPGVTREEEGEERPSPTVPSRRPHPSQLGDTYDPNEHVSDYRSPAQQSLYRSYEELERHRERDRYEEYLDEQDSEKLPNAFDLGWRRNLTDLFGTNPLFWLLPVFSTTGDGWHWEPSSKWLEARQSIENRRAKRWQEFQSQQQQQLQEQSHSPYYGEWHPDDERSGTSHFYDGPDETGHSPAGVSMKTLAPRSPRATPGDDDSDTGGGSDRYSTSSDEDRGLQNTNSKYGLASHDLAGRVRRNGDEWRNWD</sequence>
<evidence type="ECO:0000256" key="4">
    <source>
        <dbReference type="ARBA" id="ARBA00022989"/>
    </source>
</evidence>
<dbReference type="VEuPathDB" id="FungiDB:CPAG_08421"/>
<feature type="compositionally biased region" description="Basic and acidic residues" evidence="11">
    <location>
        <begin position="540"/>
        <end position="555"/>
    </location>
</feature>
<evidence type="ECO:0000256" key="3">
    <source>
        <dbReference type="ARBA" id="ARBA00022692"/>
    </source>
</evidence>
<organism evidence="13 14">
    <name type="scientific">Coccidioides posadasii RMSCC 3488</name>
    <dbReference type="NCBI Taxonomy" id="454284"/>
    <lineage>
        <taxon>Eukaryota</taxon>
        <taxon>Fungi</taxon>
        <taxon>Dikarya</taxon>
        <taxon>Ascomycota</taxon>
        <taxon>Pezizomycotina</taxon>
        <taxon>Eurotiomycetes</taxon>
        <taxon>Eurotiomycetidae</taxon>
        <taxon>Onygenales</taxon>
        <taxon>Onygenaceae</taxon>
        <taxon>Coccidioides</taxon>
    </lineage>
</organism>
<evidence type="ECO:0000256" key="1">
    <source>
        <dbReference type="ARBA" id="ARBA00004141"/>
    </source>
</evidence>
<feature type="transmembrane region" description="Helical" evidence="10">
    <location>
        <begin position="30"/>
        <end position="52"/>
    </location>
</feature>
<dbReference type="Proteomes" id="UP000054567">
    <property type="component" value="Unassembled WGS sequence"/>
</dbReference>
<evidence type="ECO:0000256" key="7">
    <source>
        <dbReference type="ARBA" id="ARBA00023288"/>
    </source>
</evidence>
<feature type="region of interest" description="Disordered" evidence="11">
    <location>
        <begin position="1"/>
        <end position="20"/>
    </location>
</feature>
<keyword evidence="4 10" id="KW-1133">Transmembrane helix</keyword>
<evidence type="ECO:0000256" key="8">
    <source>
        <dbReference type="ARBA" id="ARBA00023315"/>
    </source>
</evidence>
<protein>
    <recommendedName>
        <fullName evidence="10">Palmitoyltransferase</fullName>
        <ecNumber evidence="10">2.3.1.225</ecNumber>
    </recommendedName>
</protein>
<evidence type="ECO:0000256" key="2">
    <source>
        <dbReference type="ARBA" id="ARBA00022679"/>
    </source>
</evidence>
<comment type="domain">
    <text evidence="10">The DHHC domain is required for palmitoyltransferase activity.</text>
</comment>
<gene>
    <name evidence="13" type="ORF">CPAG_08421</name>
</gene>
<evidence type="ECO:0000259" key="12">
    <source>
        <dbReference type="Pfam" id="PF01529"/>
    </source>
</evidence>
<evidence type="ECO:0000313" key="14">
    <source>
        <dbReference type="Proteomes" id="UP000054567"/>
    </source>
</evidence>
<dbReference type="Pfam" id="PF01529">
    <property type="entry name" value="DHHC"/>
    <property type="match status" value="1"/>
</dbReference>
<feature type="region of interest" description="Disordered" evidence="11">
    <location>
        <begin position="438"/>
        <end position="555"/>
    </location>
</feature>
<dbReference type="AlphaFoldDB" id="A0A0J6IJP9"/>
<keyword evidence="3 10" id="KW-0812">Transmembrane</keyword>
<feature type="compositionally biased region" description="Low complexity" evidence="11">
    <location>
        <begin position="441"/>
        <end position="454"/>
    </location>
</feature>
<keyword evidence="5 10" id="KW-0472">Membrane</keyword>
<evidence type="ECO:0000256" key="9">
    <source>
        <dbReference type="ARBA" id="ARBA00048048"/>
    </source>
</evidence>
<dbReference type="PROSITE" id="PS50216">
    <property type="entry name" value="DHHC"/>
    <property type="match status" value="1"/>
</dbReference>
<keyword evidence="2 10" id="KW-0808">Transferase</keyword>
<name>A0A0J6IJP9_COCPO</name>
<feature type="transmembrane region" description="Helical" evidence="10">
    <location>
        <begin position="72"/>
        <end position="91"/>
    </location>
</feature>
<reference evidence="13 14" key="1">
    <citation type="submission" date="2007-06" db="EMBL/GenBank/DDBJ databases">
        <title>The Genome Sequence of Coccidioides posadasii RMSCC_3488.</title>
        <authorList>
            <consortium name="Coccidioides Genome Resources Consortium"/>
            <consortium name="The Broad Institute Genome Sequencing Platform"/>
            <person name="Henn M.R."/>
            <person name="Sykes S."/>
            <person name="Young S."/>
            <person name="Jaffe D."/>
            <person name="Berlin A."/>
            <person name="Alvarez P."/>
            <person name="Butler J."/>
            <person name="Gnerre S."/>
            <person name="Grabherr M."/>
            <person name="Mauceli E."/>
            <person name="Brockman W."/>
            <person name="Kodira C."/>
            <person name="Alvarado L."/>
            <person name="Zeng Q."/>
            <person name="Crawford M."/>
            <person name="Antoine C."/>
            <person name="Devon K."/>
            <person name="Galgiani J."/>
            <person name="Orsborn K."/>
            <person name="Lewis M.L."/>
            <person name="Nusbaum C."/>
            <person name="Galagan J."/>
            <person name="Birren B."/>
        </authorList>
    </citation>
    <scope>NUCLEOTIDE SEQUENCE [LARGE SCALE GENOMIC DNA]</scope>
    <source>
        <strain evidence="13 14">RMSCC 3488</strain>
    </source>
</reference>
<proteinExistence type="inferred from homology"/>
<evidence type="ECO:0000256" key="10">
    <source>
        <dbReference type="RuleBase" id="RU079119"/>
    </source>
</evidence>
<reference evidence="14" key="2">
    <citation type="journal article" date="2009" name="Genome Res.">
        <title>Comparative genomic analyses of the human fungal pathogens Coccidioides and their relatives.</title>
        <authorList>
            <person name="Sharpton T.J."/>
            <person name="Stajich J.E."/>
            <person name="Rounsley S.D."/>
            <person name="Gardner M.J."/>
            <person name="Wortman J.R."/>
            <person name="Jordar V.S."/>
            <person name="Maiti R."/>
            <person name="Kodira C.D."/>
            <person name="Neafsey D.E."/>
            <person name="Zeng Q."/>
            <person name="Hung C.-Y."/>
            <person name="McMahan C."/>
            <person name="Muszewska A."/>
            <person name="Grynberg M."/>
            <person name="Mandel M.A."/>
            <person name="Kellner E.M."/>
            <person name="Barker B.M."/>
            <person name="Galgiani J.N."/>
            <person name="Orbach M.J."/>
            <person name="Kirkland T.N."/>
            <person name="Cole G.T."/>
            <person name="Henn M.R."/>
            <person name="Birren B.W."/>
            <person name="Taylor J.W."/>
        </authorList>
    </citation>
    <scope>NUCLEOTIDE SEQUENCE [LARGE SCALE GENOMIC DNA]</scope>
    <source>
        <strain evidence="14">RMSCC 3488</strain>
    </source>
</reference>
<comment type="similarity">
    <text evidence="10">Belongs to the DHHC palmitoyltransferase family.</text>
</comment>
<comment type="catalytic activity">
    <reaction evidence="9 10">
        <text>L-cysteinyl-[protein] + hexadecanoyl-CoA = S-hexadecanoyl-L-cysteinyl-[protein] + CoA</text>
        <dbReference type="Rhea" id="RHEA:36683"/>
        <dbReference type="Rhea" id="RHEA-COMP:10131"/>
        <dbReference type="Rhea" id="RHEA-COMP:11032"/>
        <dbReference type="ChEBI" id="CHEBI:29950"/>
        <dbReference type="ChEBI" id="CHEBI:57287"/>
        <dbReference type="ChEBI" id="CHEBI:57379"/>
        <dbReference type="ChEBI" id="CHEBI:74151"/>
        <dbReference type="EC" id="2.3.1.225"/>
    </reaction>
</comment>
<dbReference type="EC" id="2.3.1.225" evidence="10"/>
<dbReference type="GO" id="GO:0019706">
    <property type="term" value="F:protein-cysteine S-palmitoyltransferase activity"/>
    <property type="evidence" value="ECO:0007669"/>
    <property type="project" value="UniProtKB-EC"/>
</dbReference>
<feature type="transmembrane region" description="Helical" evidence="10">
    <location>
        <begin position="178"/>
        <end position="202"/>
    </location>
</feature>
<keyword evidence="7" id="KW-0449">Lipoprotein</keyword>
<dbReference type="GO" id="GO:0016020">
    <property type="term" value="C:membrane"/>
    <property type="evidence" value="ECO:0007669"/>
    <property type="project" value="UniProtKB-SubCell"/>
</dbReference>
<dbReference type="EMBL" id="DS268113">
    <property type="protein sequence ID" value="KMM72122.1"/>
    <property type="molecule type" value="Genomic_DNA"/>
</dbReference>
<dbReference type="PANTHER" id="PTHR12246">
    <property type="entry name" value="PALMITOYLTRANSFERASE ZDHHC16"/>
    <property type="match status" value="1"/>
</dbReference>
<accession>A0A0J6IJP9</accession>
<comment type="subcellular location">
    <subcellularLocation>
        <location evidence="1">Membrane</location>
        <topology evidence="1">Multi-pass membrane protein</topology>
    </subcellularLocation>
</comment>
<dbReference type="InterPro" id="IPR001594">
    <property type="entry name" value="Palmitoyltrfase_DHHC"/>
</dbReference>